<comment type="cofactor">
    <cofactor evidence="1">
        <name>pyridoxal 5'-phosphate</name>
        <dbReference type="ChEBI" id="CHEBI:597326"/>
    </cofactor>
</comment>
<dbReference type="InterPro" id="IPR036052">
    <property type="entry name" value="TrpB-like_PALP_sf"/>
</dbReference>
<evidence type="ECO:0000259" key="4">
    <source>
        <dbReference type="Pfam" id="PF00291"/>
    </source>
</evidence>
<organism evidence="5 6">
    <name type="scientific">Azorhizophilus paspali</name>
    <name type="common">Azotobacter paspali</name>
    <dbReference type="NCBI Taxonomy" id="69963"/>
    <lineage>
        <taxon>Bacteria</taxon>
        <taxon>Pseudomonadati</taxon>
        <taxon>Pseudomonadota</taxon>
        <taxon>Gammaproteobacteria</taxon>
        <taxon>Pseudomonadales</taxon>
        <taxon>Pseudomonadaceae</taxon>
        <taxon>Azorhizophilus</taxon>
    </lineage>
</organism>
<evidence type="ECO:0000256" key="2">
    <source>
        <dbReference type="ARBA" id="ARBA00008639"/>
    </source>
</evidence>
<name>A0ABV6SFU4_AZOPA</name>
<reference evidence="5 6" key="1">
    <citation type="submission" date="2024-09" db="EMBL/GenBank/DDBJ databases">
        <authorList>
            <person name="Sun Q."/>
            <person name="Mori K."/>
        </authorList>
    </citation>
    <scope>NUCLEOTIDE SEQUENCE [LARGE SCALE GENOMIC DNA]</scope>
    <source>
        <strain evidence="5 6">NCAIM B.01794</strain>
    </source>
</reference>
<dbReference type="Pfam" id="PF00291">
    <property type="entry name" value="PALP"/>
    <property type="match status" value="1"/>
</dbReference>
<dbReference type="EMBL" id="JBHLSS010000002">
    <property type="protein sequence ID" value="MFC0708108.1"/>
    <property type="molecule type" value="Genomic_DNA"/>
</dbReference>
<dbReference type="SUPFAM" id="SSF53686">
    <property type="entry name" value="Tryptophan synthase beta subunit-like PLP-dependent enzymes"/>
    <property type="match status" value="1"/>
</dbReference>
<evidence type="ECO:0000256" key="1">
    <source>
        <dbReference type="ARBA" id="ARBA00001933"/>
    </source>
</evidence>
<comment type="caution">
    <text evidence="5">The sequence shown here is derived from an EMBL/GenBank/DDBJ whole genome shotgun (WGS) entry which is preliminary data.</text>
</comment>
<dbReference type="InterPro" id="IPR001926">
    <property type="entry name" value="TrpB-like_PALP"/>
</dbReference>
<keyword evidence="3" id="KW-0663">Pyridoxal phosphate</keyword>
<protein>
    <submittedName>
        <fullName evidence="5">1-aminocyclopropane-1-carboxylate deaminase/D-cysteine desulfhydrase</fullName>
    </submittedName>
</protein>
<dbReference type="Proteomes" id="UP001589891">
    <property type="component" value="Unassembled WGS sequence"/>
</dbReference>
<gene>
    <name evidence="5" type="ORF">ACFFGX_00240</name>
</gene>
<dbReference type="InterPro" id="IPR027278">
    <property type="entry name" value="ACCD_DCysDesulf"/>
</dbReference>
<feature type="domain" description="Tryptophan synthase beta chain-like PALP" evidence="4">
    <location>
        <begin position="41"/>
        <end position="294"/>
    </location>
</feature>
<dbReference type="PIRSF" id="PIRSF006278">
    <property type="entry name" value="ACCD_DCysDesulf"/>
    <property type="match status" value="1"/>
</dbReference>
<evidence type="ECO:0000313" key="5">
    <source>
        <dbReference type="EMBL" id="MFC0708108.1"/>
    </source>
</evidence>
<evidence type="ECO:0000313" key="6">
    <source>
        <dbReference type="Proteomes" id="UP001589891"/>
    </source>
</evidence>
<comment type="similarity">
    <text evidence="2">Belongs to the ACC deaminase/D-cysteine desulfhydrase family.</text>
</comment>
<proteinExistence type="inferred from homology"/>
<dbReference type="PANTHER" id="PTHR43780">
    <property type="entry name" value="1-AMINOCYCLOPROPANE-1-CARBOXYLATE DEAMINASE-RELATED"/>
    <property type="match status" value="1"/>
</dbReference>
<dbReference type="Gene3D" id="3.40.50.1100">
    <property type="match status" value="2"/>
</dbReference>
<dbReference type="PANTHER" id="PTHR43780:SF2">
    <property type="entry name" value="1-AMINOCYCLOPROPANE-1-CARBOXYLATE DEAMINASE-RELATED"/>
    <property type="match status" value="1"/>
</dbReference>
<evidence type="ECO:0000256" key="3">
    <source>
        <dbReference type="ARBA" id="ARBA00022898"/>
    </source>
</evidence>
<dbReference type="RefSeq" id="WP_376941769.1">
    <property type="nucleotide sequence ID" value="NZ_CP171449.1"/>
</dbReference>
<keyword evidence="6" id="KW-1185">Reference proteome</keyword>
<sequence>MLDIHWAPWAPLQPLALGWLATAGIEVGVLRLDLVDTLISGNKWFKLAPHLAAAARQGARGLISLGGPHSNHLHALAAAGRRFSFPTVGLLRGEPRETPTVRDLRDFGMRLHWLGYGGYRARHQQGFWDAWRDRYADLHPVAEGGGGLAGAQGCRVLREMLLLQLRSLGWADYHGWWLAAGTGTTLAGLVLAEAGARPVHGALAVPASHGVAPRVRAILAEARVADAGYRLLDASRGGFARLDAELARFILASEREGGIPLDPVYTGKALLALREQVAQGGIPRGSRLVFVHTGGLQGRRAMAECLRELGARLTPIPRDRS</sequence>
<accession>A0ABV6SFU4</accession>